<dbReference type="InterPro" id="IPR000644">
    <property type="entry name" value="CBS_dom"/>
</dbReference>
<dbReference type="Pfam" id="PF00571">
    <property type="entry name" value="CBS"/>
    <property type="match status" value="1"/>
</dbReference>
<evidence type="ECO:0000256" key="5">
    <source>
        <dbReference type="ARBA" id="ARBA00022737"/>
    </source>
</evidence>
<dbReference type="STRING" id="314225.ELI_13535"/>
<evidence type="ECO:0000256" key="6">
    <source>
        <dbReference type="ARBA" id="ARBA00022989"/>
    </source>
</evidence>
<evidence type="ECO:0000256" key="11">
    <source>
        <dbReference type="SAM" id="Phobius"/>
    </source>
</evidence>
<feature type="transmembrane region" description="Helical" evidence="11">
    <location>
        <begin position="61"/>
        <end position="84"/>
    </location>
</feature>
<sequence>MTPFPWPDLFIIAALILLNGIFAMSELAIVSAKPTRLKSKAEKGSSGAQLALDLAANPGKFLSTVQIGITLVAIITGALSGASLEAPVGERLVALGIPADVSGEVAFIGVIALTTYFSVVVGELVPKQLALRAAVPISVVMSRPMAMLAKIAAPIVWILDTSSGAIVRLFGIRPGGQSSVTAEELHMMFTEATKTGVLEEEQSAILTGVVRLAERPVREVMTPRTELDWIDAAAGEAEISRVIAESPHSLLPVAEGSSDKVLGVIKVREVLAQQVAGLPVELAVLMKKPEVIPDQLDAMDALRVLQQSEVAMAMVHDEYGHLDGIVTPVDILTAMVGDFVSDQDQGEMPEVIEREDGSLLVSGALSADILADRLGLDYGDDREFATVAGYALAVLKKLPGEGEIFTDQGWRFEVLDMDGRKIDKLLVSEVGEEG</sequence>
<dbReference type="SUPFAM" id="SSF54631">
    <property type="entry name" value="CBS-domain pair"/>
    <property type="match status" value="1"/>
</dbReference>
<evidence type="ECO:0000256" key="2">
    <source>
        <dbReference type="ARBA" id="ARBA00006446"/>
    </source>
</evidence>
<dbReference type="AlphaFoldDB" id="Q2N692"/>
<evidence type="ECO:0000256" key="7">
    <source>
        <dbReference type="ARBA" id="ARBA00023122"/>
    </source>
</evidence>
<dbReference type="OrthoDB" id="9805314at2"/>
<dbReference type="GO" id="GO:0050660">
    <property type="term" value="F:flavin adenine dinucleotide binding"/>
    <property type="evidence" value="ECO:0007669"/>
    <property type="project" value="InterPro"/>
</dbReference>
<dbReference type="SMART" id="SM01091">
    <property type="entry name" value="CorC_HlyC"/>
    <property type="match status" value="1"/>
</dbReference>
<evidence type="ECO:0000313" key="14">
    <source>
        <dbReference type="EMBL" id="ABC64799.1"/>
    </source>
</evidence>
<dbReference type="Gene3D" id="3.30.465.10">
    <property type="match status" value="1"/>
</dbReference>
<keyword evidence="7 9" id="KW-0129">CBS domain</keyword>
<dbReference type="Proteomes" id="UP000008808">
    <property type="component" value="Chromosome"/>
</dbReference>
<evidence type="ECO:0000256" key="4">
    <source>
        <dbReference type="ARBA" id="ARBA00022692"/>
    </source>
</evidence>
<dbReference type="PROSITE" id="PS51371">
    <property type="entry name" value="CBS"/>
    <property type="match status" value="1"/>
</dbReference>
<feature type="transmembrane region" description="Helical" evidence="11">
    <location>
        <begin position="104"/>
        <end position="125"/>
    </location>
</feature>
<keyword evidence="4 10" id="KW-0812">Transmembrane</keyword>
<dbReference type="InterPro" id="IPR016169">
    <property type="entry name" value="FAD-bd_PCMH_sub2"/>
</dbReference>
<feature type="domain" description="CBS" evidence="12">
    <location>
        <begin position="285"/>
        <end position="343"/>
    </location>
</feature>
<gene>
    <name evidence="14" type="ordered locus">ELI_13535</name>
</gene>
<evidence type="ECO:0000256" key="10">
    <source>
        <dbReference type="PROSITE-ProRule" id="PRU01193"/>
    </source>
</evidence>
<evidence type="ECO:0000259" key="12">
    <source>
        <dbReference type="PROSITE" id="PS51371"/>
    </source>
</evidence>
<dbReference type="eggNOG" id="COG1253">
    <property type="taxonomic scope" value="Bacteria"/>
</dbReference>
<dbReference type="SUPFAM" id="SSF56176">
    <property type="entry name" value="FAD-binding/transporter-associated domain-like"/>
    <property type="match status" value="1"/>
</dbReference>
<feature type="domain" description="CNNM transmembrane" evidence="13">
    <location>
        <begin position="1"/>
        <end position="202"/>
    </location>
</feature>
<dbReference type="RefSeq" id="WP_011415621.1">
    <property type="nucleotide sequence ID" value="NC_007722.1"/>
</dbReference>
<keyword evidence="15" id="KW-1185">Reference proteome</keyword>
<keyword evidence="8 10" id="KW-0472">Membrane</keyword>
<evidence type="ECO:0000256" key="3">
    <source>
        <dbReference type="ARBA" id="ARBA00022475"/>
    </source>
</evidence>
<name>Q2N692_ERYLH</name>
<evidence type="ECO:0000256" key="9">
    <source>
        <dbReference type="PROSITE-ProRule" id="PRU00703"/>
    </source>
</evidence>
<dbReference type="InterPro" id="IPR046342">
    <property type="entry name" value="CBS_dom_sf"/>
</dbReference>
<keyword evidence="5" id="KW-0677">Repeat</keyword>
<dbReference type="InterPro" id="IPR051676">
    <property type="entry name" value="UPF0053_domain"/>
</dbReference>
<accession>Q2N692</accession>
<comment type="subcellular location">
    <subcellularLocation>
        <location evidence="1">Cell membrane</location>
        <topology evidence="1">Multi-pass membrane protein</topology>
    </subcellularLocation>
</comment>
<proteinExistence type="inferred from homology"/>
<evidence type="ECO:0000313" key="15">
    <source>
        <dbReference type="Proteomes" id="UP000008808"/>
    </source>
</evidence>
<dbReference type="CDD" id="cd04590">
    <property type="entry name" value="CBS_pair_CorC_HlyC_assoc"/>
    <property type="match status" value="1"/>
</dbReference>
<dbReference type="InterPro" id="IPR036318">
    <property type="entry name" value="FAD-bd_PCMH-like_sf"/>
</dbReference>
<evidence type="ECO:0000256" key="8">
    <source>
        <dbReference type="ARBA" id="ARBA00023136"/>
    </source>
</evidence>
<dbReference type="EMBL" id="CP000157">
    <property type="protein sequence ID" value="ABC64799.1"/>
    <property type="molecule type" value="Genomic_DNA"/>
</dbReference>
<dbReference type="KEGG" id="eli:ELI_13535"/>
<dbReference type="InterPro" id="IPR044751">
    <property type="entry name" value="Ion_transp-like_CBS"/>
</dbReference>
<keyword evidence="3" id="KW-1003">Cell membrane</keyword>
<dbReference type="GO" id="GO:0005886">
    <property type="term" value="C:plasma membrane"/>
    <property type="evidence" value="ECO:0007669"/>
    <property type="project" value="UniProtKB-SubCell"/>
</dbReference>
<protein>
    <submittedName>
        <fullName evidence="14">Hemolysin</fullName>
    </submittedName>
</protein>
<dbReference type="Pfam" id="PF03471">
    <property type="entry name" value="CorC_HlyC"/>
    <property type="match status" value="1"/>
</dbReference>
<evidence type="ECO:0000259" key="13">
    <source>
        <dbReference type="PROSITE" id="PS51846"/>
    </source>
</evidence>
<dbReference type="PANTHER" id="PTHR43099:SF5">
    <property type="entry name" value="HLYC_CORC FAMILY TRANSPORTER"/>
    <property type="match status" value="1"/>
</dbReference>
<dbReference type="PROSITE" id="PS51846">
    <property type="entry name" value="CNNM"/>
    <property type="match status" value="1"/>
</dbReference>
<evidence type="ECO:0000256" key="1">
    <source>
        <dbReference type="ARBA" id="ARBA00004651"/>
    </source>
</evidence>
<organism evidence="14 15">
    <name type="scientific">Erythrobacter litoralis (strain HTCC2594)</name>
    <dbReference type="NCBI Taxonomy" id="314225"/>
    <lineage>
        <taxon>Bacteria</taxon>
        <taxon>Pseudomonadati</taxon>
        <taxon>Pseudomonadota</taxon>
        <taxon>Alphaproteobacteria</taxon>
        <taxon>Sphingomonadales</taxon>
        <taxon>Erythrobacteraceae</taxon>
        <taxon>Erythrobacter/Porphyrobacter group</taxon>
        <taxon>Erythrobacter</taxon>
    </lineage>
</organism>
<dbReference type="InterPro" id="IPR005170">
    <property type="entry name" value="Transptr-assoc_dom"/>
</dbReference>
<comment type="similarity">
    <text evidence="2">Belongs to the UPF0053 family. Hemolysin C subfamily.</text>
</comment>
<dbReference type="Pfam" id="PF01595">
    <property type="entry name" value="CNNM"/>
    <property type="match status" value="1"/>
</dbReference>
<dbReference type="HOGENOM" id="CLU_015237_4_0_5"/>
<keyword evidence="6 10" id="KW-1133">Transmembrane helix</keyword>
<feature type="transmembrane region" description="Helical" evidence="11">
    <location>
        <begin position="137"/>
        <end position="159"/>
    </location>
</feature>
<dbReference type="PANTHER" id="PTHR43099">
    <property type="entry name" value="UPF0053 PROTEIN YRKA"/>
    <property type="match status" value="1"/>
</dbReference>
<feature type="transmembrane region" description="Helical" evidence="11">
    <location>
        <begin position="6"/>
        <end position="30"/>
    </location>
</feature>
<dbReference type="Gene3D" id="3.10.580.10">
    <property type="entry name" value="CBS-domain"/>
    <property type="match status" value="1"/>
</dbReference>
<dbReference type="InterPro" id="IPR002550">
    <property type="entry name" value="CNNM"/>
</dbReference>
<reference evidence="15" key="1">
    <citation type="journal article" date="2009" name="J. Bacteriol.">
        <title>Complete genome sequence of Erythrobacter litoralis HTCC2594.</title>
        <authorList>
            <person name="Oh H.M."/>
            <person name="Giovannoni S.J."/>
            <person name="Ferriera S."/>
            <person name="Johnson J."/>
            <person name="Cho J.C."/>
        </authorList>
    </citation>
    <scope>NUCLEOTIDE SEQUENCE [LARGE SCALE GENOMIC DNA]</scope>
    <source>
        <strain evidence="15">HTCC2594</strain>
    </source>
</reference>